<feature type="transmembrane region" description="Helical" evidence="1">
    <location>
        <begin position="178"/>
        <end position="199"/>
    </location>
</feature>
<keyword evidence="3" id="KW-1185">Reference proteome</keyword>
<feature type="transmembrane region" description="Helical" evidence="1">
    <location>
        <begin position="20"/>
        <end position="36"/>
    </location>
</feature>
<sequence>MLSSLGELTRRVRSAQRGTWFPLLLFGVLTLGGILVDRLTFTLQTVTCSPAPGSADIAPASCTLARQGSPVYWTLGVALAYGATAYFYVRQARSRGVGSPVRPYVIAGAALLALVAATTFWATRHGVPAPRTPIDFLGLHLDPASEFTQFLERFTGEAATIGLPLLVLAWAERNRALLSFALAYLLVELAPISTGWAGISATSPWSGLPRLALPAGFLLLGALGFALAQRARQRDAS</sequence>
<organism evidence="2 3">
    <name type="scientific">Streptomyces tateyamensis</name>
    <dbReference type="NCBI Taxonomy" id="565073"/>
    <lineage>
        <taxon>Bacteria</taxon>
        <taxon>Bacillati</taxon>
        <taxon>Actinomycetota</taxon>
        <taxon>Actinomycetes</taxon>
        <taxon>Kitasatosporales</taxon>
        <taxon>Streptomycetaceae</taxon>
        <taxon>Streptomyces</taxon>
    </lineage>
</organism>
<protein>
    <submittedName>
        <fullName evidence="2">Uncharacterized protein</fullName>
    </submittedName>
</protein>
<dbReference type="EMBL" id="PYBW01000005">
    <property type="protein sequence ID" value="PYC88257.1"/>
    <property type="molecule type" value="Genomic_DNA"/>
</dbReference>
<evidence type="ECO:0000313" key="3">
    <source>
        <dbReference type="Proteomes" id="UP000248039"/>
    </source>
</evidence>
<keyword evidence="1" id="KW-1133">Transmembrane helix</keyword>
<keyword evidence="1" id="KW-0812">Transmembrane</keyword>
<gene>
    <name evidence="2" type="ORF">C7C46_01005</name>
</gene>
<feature type="transmembrane region" description="Helical" evidence="1">
    <location>
        <begin position="101"/>
        <end position="122"/>
    </location>
</feature>
<feature type="transmembrane region" description="Helical" evidence="1">
    <location>
        <begin position="211"/>
        <end position="228"/>
    </location>
</feature>
<reference evidence="2 3" key="1">
    <citation type="submission" date="2018-03" db="EMBL/GenBank/DDBJ databases">
        <title>Bioinformatic expansion and discovery of thiopeptide antibiotics.</title>
        <authorList>
            <person name="Schwalen C.J."/>
            <person name="Hudson G.A."/>
            <person name="Mitchell D.A."/>
        </authorList>
    </citation>
    <scope>NUCLEOTIDE SEQUENCE [LARGE SCALE GENOMIC DNA]</scope>
    <source>
        <strain evidence="2 3">ATCC 21389</strain>
    </source>
</reference>
<feature type="transmembrane region" description="Helical" evidence="1">
    <location>
        <begin position="71"/>
        <end position="89"/>
    </location>
</feature>
<keyword evidence="1" id="KW-0472">Membrane</keyword>
<dbReference type="AlphaFoldDB" id="A0A2V4P0U5"/>
<dbReference type="Proteomes" id="UP000248039">
    <property type="component" value="Unassembled WGS sequence"/>
</dbReference>
<feature type="transmembrane region" description="Helical" evidence="1">
    <location>
        <begin position="154"/>
        <end position="171"/>
    </location>
</feature>
<evidence type="ECO:0000256" key="1">
    <source>
        <dbReference type="SAM" id="Phobius"/>
    </source>
</evidence>
<name>A0A2V4P0U5_9ACTN</name>
<proteinExistence type="predicted"/>
<evidence type="ECO:0000313" key="2">
    <source>
        <dbReference type="EMBL" id="PYC88257.1"/>
    </source>
</evidence>
<comment type="caution">
    <text evidence="2">The sequence shown here is derived from an EMBL/GenBank/DDBJ whole genome shotgun (WGS) entry which is preliminary data.</text>
</comment>
<accession>A0A2V4P0U5</accession>